<accession>A0AAN6MAD5</accession>
<gene>
    <name evidence="1" type="ORF">C8A05DRAFT_20063</name>
</gene>
<comment type="caution">
    <text evidence="1">The sequence shown here is derived from an EMBL/GenBank/DDBJ whole genome shotgun (WGS) entry which is preliminary data.</text>
</comment>
<dbReference type="AlphaFoldDB" id="A0AAN6MAD5"/>
<protein>
    <submittedName>
        <fullName evidence="1">Uncharacterized protein</fullName>
    </submittedName>
</protein>
<proteinExistence type="predicted"/>
<name>A0AAN6MAD5_9PEZI</name>
<reference evidence="1" key="1">
    <citation type="journal article" date="2023" name="Mol. Phylogenet. Evol.">
        <title>Genome-scale phylogeny and comparative genomics of the fungal order Sordariales.</title>
        <authorList>
            <person name="Hensen N."/>
            <person name="Bonometti L."/>
            <person name="Westerberg I."/>
            <person name="Brannstrom I.O."/>
            <person name="Guillou S."/>
            <person name="Cros-Aarteil S."/>
            <person name="Calhoun S."/>
            <person name="Haridas S."/>
            <person name="Kuo A."/>
            <person name="Mondo S."/>
            <person name="Pangilinan J."/>
            <person name="Riley R."/>
            <person name="LaButti K."/>
            <person name="Andreopoulos B."/>
            <person name="Lipzen A."/>
            <person name="Chen C."/>
            <person name="Yan M."/>
            <person name="Daum C."/>
            <person name="Ng V."/>
            <person name="Clum A."/>
            <person name="Steindorff A."/>
            <person name="Ohm R.A."/>
            <person name="Martin F."/>
            <person name="Silar P."/>
            <person name="Natvig D.O."/>
            <person name="Lalanne C."/>
            <person name="Gautier V."/>
            <person name="Ament-Velasquez S.L."/>
            <person name="Kruys A."/>
            <person name="Hutchinson M.I."/>
            <person name="Powell A.J."/>
            <person name="Barry K."/>
            <person name="Miller A.N."/>
            <person name="Grigoriev I.V."/>
            <person name="Debuchy R."/>
            <person name="Gladieux P."/>
            <person name="Hiltunen Thoren M."/>
            <person name="Johannesson H."/>
        </authorList>
    </citation>
    <scope>NUCLEOTIDE SEQUENCE</scope>
    <source>
        <strain evidence="1">CBS 103.79</strain>
    </source>
</reference>
<keyword evidence="2" id="KW-1185">Reference proteome</keyword>
<reference evidence="1" key="2">
    <citation type="submission" date="2023-05" db="EMBL/GenBank/DDBJ databases">
        <authorList>
            <consortium name="Lawrence Berkeley National Laboratory"/>
            <person name="Steindorff A."/>
            <person name="Hensen N."/>
            <person name="Bonometti L."/>
            <person name="Westerberg I."/>
            <person name="Brannstrom I.O."/>
            <person name="Guillou S."/>
            <person name="Cros-Aarteil S."/>
            <person name="Calhoun S."/>
            <person name="Haridas S."/>
            <person name="Kuo A."/>
            <person name="Mondo S."/>
            <person name="Pangilinan J."/>
            <person name="Riley R."/>
            <person name="Labutti K."/>
            <person name="Andreopoulos B."/>
            <person name="Lipzen A."/>
            <person name="Chen C."/>
            <person name="Yanf M."/>
            <person name="Daum C."/>
            <person name="Ng V."/>
            <person name="Clum A."/>
            <person name="Ohm R."/>
            <person name="Martin F."/>
            <person name="Silar P."/>
            <person name="Natvig D."/>
            <person name="Lalanne C."/>
            <person name="Gautier V."/>
            <person name="Ament-Velasquez S.L."/>
            <person name="Kruys A."/>
            <person name="Hutchinson M.I."/>
            <person name="Powell A.J."/>
            <person name="Barry K."/>
            <person name="Miller A.N."/>
            <person name="Grigoriev I.V."/>
            <person name="Debuchy R."/>
            <person name="Gladieux P."/>
            <person name="Thoren M.H."/>
            <person name="Johannesson H."/>
        </authorList>
    </citation>
    <scope>NUCLEOTIDE SEQUENCE</scope>
    <source>
        <strain evidence="1">CBS 103.79</strain>
    </source>
</reference>
<dbReference type="EMBL" id="MU856272">
    <property type="protein sequence ID" value="KAK3897105.1"/>
    <property type="molecule type" value="Genomic_DNA"/>
</dbReference>
<sequence length="89" mass="9253">MPLSTPTPHVSTITITPPTALEIGAEVSIGGGHHGNALQAASSGGHQEIVQMLPKKGADGNFGVPHITPTHLRFLPVSTAMPPRFRSRA</sequence>
<dbReference type="Proteomes" id="UP001303889">
    <property type="component" value="Unassembled WGS sequence"/>
</dbReference>
<evidence type="ECO:0000313" key="1">
    <source>
        <dbReference type="EMBL" id="KAK3897105.1"/>
    </source>
</evidence>
<dbReference type="SUPFAM" id="SSF48403">
    <property type="entry name" value="Ankyrin repeat"/>
    <property type="match status" value="1"/>
</dbReference>
<evidence type="ECO:0000313" key="2">
    <source>
        <dbReference type="Proteomes" id="UP001303889"/>
    </source>
</evidence>
<organism evidence="1 2">
    <name type="scientific">Staphylotrichum tortipilum</name>
    <dbReference type="NCBI Taxonomy" id="2831512"/>
    <lineage>
        <taxon>Eukaryota</taxon>
        <taxon>Fungi</taxon>
        <taxon>Dikarya</taxon>
        <taxon>Ascomycota</taxon>
        <taxon>Pezizomycotina</taxon>
        <taxon>Sordariomycetes</taxon>
        <taxon>Sordariomycetidae</taxon>
        <taxon>Sordariales</taxon>
        <taxon>Chaetomiaceae</taxon>
        <taxon>Staphylotrichum</taxon>
    </lineage>
</organism>
<dbReference type="InterPro" id="IPR036770">
    <property type="entry name" value="Ankyrin_rpt-contain_sf"/>
</dbReference>